<sequence length="596" mass="69223">MKIIIKTVLFLGIAFALNPICGQENSSRYWNENLPLTSFRIPPPPHGAPIIYKDLDGDGDPDLLQTLTINNFPVQWIDDDDDMKEGDLSGDLDSDCLMIDRNMDGKYGGPYDLIVDWNDENGDNIADMQVVADQLSLDNNDFYPGHYMIMFDLDNDQIFNYINWNTFELEAWDHSGSSRFLEDYHGKSLFLKNHLSTFAFEDLRLNWEVPFLFFDPDNDGQTEMAIRVVDNNITKKEPKGPSLPNDPSMVSKADRNVKVDGVADLVAMTYDLDNDNSAGNEFDFDMSILFKGKGFDYMDQRHKFKSMIGLKGTDSLFYDARFRQLDELIFPNHDSINDLIYNRGEWNECWFVFDEDDDCHRWERVEFYDPLDLYKAGAQNGGLDNNPQADISGDRGEWDLDNSGKGNLYIGSFDNKIHLYGADWGAWRIDQNAKQYQGWQGWRQSEKVEGIKFPTVRYEDRNNNGFFDFIQYDLNGDSIFEHELDYIALGIDDTQVVVETKNMEFGDYEALFKKVTELTWKRAKNAVRIAKSHGVDTSWYANFKQVNSLREQYHFGYWLNFYIYMDLRDMALRSNDFNLLAKIDKAYITGNWYSLE</sequence>
<proteinExistence type="predicted"/>
<accession>A0A1G9J606</accession>
<reference evidence="2" key="1">
    <citation type="submission" date="2016-10" db="EMBL/GenBank/DDBJ databases">
        <authorList>
            <person name="Varghese N."/>
            <person name="Submissions S."/>
        </authorList>
    </citation>
    <scope>NUCLEOTIDE SEQUENCE [LARGE SCALE GENOMIC DNA]</scope>
    <source>
        <strain evidence="2">DSM 19886</strain>
    </source>
</reference>
<organism evidence="1 2">
    <name type="scientific">Kriegella aquimaris</name>
    <dbReference type="NCBI Taxonomy" id="192904"/>
    <lineage>
        <taxon>Bacteria</taxon>
        <taxon>Pseudomonadati</taxon>
        <taxon>Bacteroidota</taxon>
        <taxon>Flavobacteriia</taxon>
        <taxon>Flavobacteriales</taxon>
        <taxon>Flavobacteriaceae</taxon>
        <taxon>Kriegella</taxon>
    </lineage>
</organism>
<evidence type="ECO:0000313" key="2">
    <source>
        <dbReference type="Proteomes" id="UP000199440"/>
    </source>
</evidence>
<gene>
    <name evidence="1" type="ORF">SAMN04488514_101414</name>
</gene>
<dbReference type="RefSeq" id="WP_218129522.1">
    <property type="nucleotide sequence ID" value="NZ_FNGV01000001.1"/>
</dbReference>
<evidence type="ECO:0000313" key="1">
    <source>
        <dbReference type="EMBL" id="SDL32781.1"/>
    </source>
</evidence>
<protein>
    <submittedName>
        <fullName evidence="1">Uncharacterized protein</fullName>
    </submittedName>
</protein>
<name>A0A1G9J606_9FLAO</name>
<keyword evidence="2" id="KW-1185">Reference proteome</keyword>
<dbReference type="EMBL" id="FNGV01000001">
    <property type="protein sequence ID" value="SDL32781.1"/>
    <property type="molecule type" value="Genomic_DNA"/>
</dbReference>
<dbReference type="STRING" id="192904.SAMN04488514_101414"/>
<dbReference type="Proteomes" id="UP000199440">
    <property type="component" value="Unassembled WGS sequence"/>
</dbReference>
<dbReference type="AlphaFoldDB" id="A0A1G9J606"/>